<gene>
    <name evidence="3" type="ORF">CO192_19185</name>
    <name evidence="4" type="ORF">EAO82_13720</name>
</gene>
<evidence type="ECO:0000313" key="6">
    <source>
        <dbReference type="Proteomes" id="UP000344571"/>
    </source>
</evidence>
<feature type="transmembrane region" description="Helical" evidence="1">
    <location>
        <begin position="115"/>
        <end position="132"/>
    </location>
</feature>
<dbReference type="AlphaFoldDB" id="A0AA91TZS7"/>
<dbReference type="EMBL" id="CP033116">
    <property type="protein sequence ID" value="QFY57330.1"/>
    <property type="molecule type" value="Genomic_DNA"/>
</dbReference>
<dbReference type="PIRSF" id="PIRSF016919">
    <property type="entry name" value="HupE_UreJ"/>
    <property type="match status" value="1"/>
</dbReference>
<proteinExistence type="predicted"/>
<keyword evidence="1" id="KW-1133">Transmembrane helix</keyword>
<reference evidence="4 6" key="2">
    <citation type="submission" date="2018-10" db="EMBL/GenBank/DDBJ databases">
        <title>Complete genome sequence of Pseudomonas pelagia strain Kongs-67.</title>
        <authorList>
            <person name="Sinha R.K."/>
            <person name="Krishnan K."/>
        </authorList>
    </citation>
    <scope>NUCLEOTIDE SEQUENCE [LARGE SCALE GENOMIC DNA]</scope>
    <source>
        <strain evidence="4 6">Kongs-67</strain>
    </source>
</reference>
<protein>
    <submittedName>
        <fullName evidence="3">Urease accessory protein UreJ</fullName>
    </submittedName>
</protein>
<dbReference type="RefSeq" id="WP_096348137.1">
    <property type="nucleotide sequence ID" value="NZ_CP033116.1"/>
</dbReference>
<reference evidence="3 5" key="1">
    <citation type="submission" date="2017-09" db="EMBL/GenBank/DDBJ databases">
        <title>Bacterial and phytoplankton interrelationship in Kongsfjorden, an Arctic fjord.</title>
        <authorList>
            <person name="Sinha R."/>
            <person name="Krishnan K."/>
        </authorList>
    </citation>
    <scope>NUCLEOTIDE SEQUENCE [LARGE SCALE GENOMIC DNA]</scope>
    <source>
        <strain evidence="3 5">58</strain>
    </source>
</reference>
<dbReference type="Pfam" id="PF04955">
    <property type="entry name" value="HupE_UreJ"/>
    <property type="match status" value="1"/>
</dbReference>
<keyword evidence="2" id="KW-0732">Signal</keyword>
<feature type="transmembrane region" description="Helical" evidence="1">
    <location>
        <begin position="66"/>
        <end position="85"/>
    </location>
</feature>
<feature type="signal peptide" evidence="2">
    <location>
        <begin position="1"/>
        <end position="23"/>
    </location>
</feature>
<dbReference type="Proteomes" id="UP000243750">
    <property type="component" value="Unassembled WGS sequence"/>
</dbReference>
<sequence length="195" mass="19754">MHGFSSRLMLLVGVFAIPGLAHAHPGHENVSGLLSGLGHPLFGLDHLLAMVAVGLWGAQLGGKARWLLPALFVGVMLVGGGLAMIGLSVPAVEPGIVASVVVLGLFLLWARQVPLLISAALVSIFALFHGVAHGAEMPLAASALTYALGFAVATAALHLSGLLAGAWLQQRSLPVVSRVMGAVIGAIGLSMVAGM</sequence>
<evidence type="ECO:0000313" key="5">
    <source>
        <dbReference type="Proteomes" id="UP000243750"/>
    </source>
</evidence>
<feature type="transmembrane region" description="Helical" evidence="1">
    <location>
        <begin position="91"/>
        <end position="108"/>
    </location>
</feature>
<evidence type="ECO:0000313" key="3">
    <source>
        <dbReference type="EMBL" id="PCC97822.1"/>
    </source>
</evidence>
<organism evidence="3 5">
    <name type="scientific">Halopseudomonas pelagia</name>
    <dbReference type="NCBI Taxonomy" id="553151"/>
    <lineage>
        <taxon>Bacteria</taxon>
        <taxon>Pseudomonadati</taxon>
        <taxon>Pseudomonadota</taxon>
        <taxon>Gammaproteobacteria</taxon>
        <taxon>Pseudomonadales</taxon>
        <taxon>Pseudomonadaceae</taxon>
        <taxon>Halopseudomonas</taxon>
    </lineage>
</organism>
<evidence type="ECO:0000313" key="4">
    <source>
        <dbReference type="EMBL" id="QFY57330.1"/>
    </source>
</evidence>
<feature type="transmembrane region" description="Helical" evidence="1">
    <location>
        <begin position="144"/>
        <end position="168"/>
    </location>
</feature>
<dbReference type="InterPro" id="IPR007038">
    <property type="entry name" value="HupE_UreJ"/>
</dbReference>
<dbReference type="Proteomes" id="UP000344571">
    <property type="component" value="Chromosome"/>
</dbReference>
<evidence type="ECO:0000256" key="1">
    <source>
        <dbReference type="SAM" id="Phobius"/>
    </source>
</evidence>
<feature type="chain" id="PRO_5041656277" evidence="2">
    <location>
        <begin position="24"/>
        <end position="195"/>
    </location>
</feature>
<dbReference type="EMBL" id="NWMT01000244">
    <property type="protein sequence ID" value="PCC97822.1"/>
    <property type="molecule type" value="Genomic_DNA"/>
</dbReference>
<accession>A0AA91TZS7</accession>
<evidence type="ECO:0000256" key="2">
    <source>
        <dbReference type="SAM" id="SignalP"/>
    </source>
</evidence>
<feature type="transmembrane region" description="Helical" evidence="1">
    <location>
        <begin position="39"/>
        <end position="59"/>
    </location>
</feature>
<name>A0AA91TZS7_9GAMM</name>
<feature type="transmembrane region" description="Helical" evidence="1">
    <location>
        <begin position="175"/>
        <end position="193"/>
    </location>
</feature>
<keyword evidence="6" id="KW-1185">Reference proteome</keyword>
<keyword evidence="1" id="KW-0472">Membrane</keyword>
<keyword evidence="1" id="KW-0812">Transmembrane</keyword>